<keyword evidence="6" id="KW-1185">Reference proteome</keyword>
<dbReference type="GO" id="GO:0052873">
    <property type="term" value="F:FMN reductase (NADPH) activity"/>
    <property type="evidence" value="ECO:0007669"/>
    <property type="project" value="UniProtKB-EC"/>
</dbReference>
<dbReference type="InterPro" id="IPR005025">
    <property type="entry name" value="FMN_Rdtase-like_dom"/>
</dbReference>
<dbReference type="RefSeq" id="WP_274454525.1">
    <property type="nucleotide sequence ID" value="NZ_CP067097.1"/>
</dbReference>
<proteinExistence type="predicted"/>
<dbReference type="NCBIfam" id="TIGR03567">
    <property type="entry name" value="FMN_reduc_SsuE"/>
    <property type="match status" value="1"/>
</dbReference>
<protein>
    <submittedName>
        <fullName evidence="5">FMN reductase</fullName>
        <ecNumber evidence="5">1.5.1.38</ecNumber>
    </submittedName>
</protein>
<dbReference type="Proteomes" id="UP001232973">
    <property type="component" value="Unassembled WGS sequence"/>
</dbReference>
<dbReference type="InterPro" id="IPR020048">
    <property type="entry name" value="NADPH-dep_FMN_reduc_SsuE"/>
</dbReference>
<keyword evidence="1" id="KW-0285">Flavoprotein</keyword>
<evidence type="ECO:0000313" key="5">
    <source>
        <dbReference type="EMBL" id="MDQ0189590.1"/>
    </source>
</evidence>
<dbReference type="PANTHER" id="PTHR43408">
    <property type="entry name" value="FMN REDUCTASE (NADPH)"/>
    <property type="match status" value="1"/>
</dbReference>
<evidence type="ECO:0000256" key="3">
    <source>
        <dbReference type="ARBA" id="ARBA00023002"/>
    </source>
</evidence>
<dbReference type="InterPro" id="IPR051814">
    <property type="entry name" value="NAD(P)H-dep_FMN_reductase"/>
</dbReference>
<evidence type="ECO:0000256" key="1">
    <source>
        <dbReference type="ARBA" id="ARBA00022630"/>
    </source>
</evidence>
<dbReference type="Gene3D" id="3.40.50.360">
    <property type="match status" value="1"/>
</dbReference>
<reference evidence="5 6" key="1">
    <citation type="submission" date="2023-07" db="EMBL/GenBank/DDBJ databases">
        <title>Genomic Encyclopedia of Type Strains, Phase IV (KMG-IV): sequencing the most valuable type-strain genomes for metagenomic binning, comparative biology and taxonomic classification.</title>
        <authorList>
            <person name="Goeker M."/>
        </authorList>
    </citation>
    <scope>NUCLEOTIDE SEQUENCE [LARGE SCALE GENOMIC DNA]</scope>
    <source>
        <strain evidence="5 6">DSM 4006</strain>
    </source>
</reference>
<evidence type="ECO:0000259" key="4">
    <source>
        <dbReference type="Pfam" id="PF03358"/>
    </source>
</evidence>
<evidence type="ECO:0000313" key="6">
    <source>
        <dbReference type="Proteomes" id="UP001232973"/>
    </source>
</evidence>
<keyword evidence="2" id="KW-0288">FMN</keyword>
<dbReference type="PANTHER" id="PTHR43408:SF1">
    <property type="entry name" value="FMN REDUCTASE (NADPH)"/>
    <property type="match status" value="1"/>
</dbReference>
<dbReference type="EMBL" id="JAUSTP010000009">
    <property type="protein sequence ID" value="MDQ0189590.1"/>
    <property type="molecule type" value="Genomic_DNA"/>
</dbReference>
<name>A0ABT9XHJ7_9BACL</name>
<dbReference type="Pfam" id="PF03358">
    <property type="entry name" value="FMN_red"/>
    <property type="match status" value="1"/>
</dbReference>
<dbReference type="InterPro" id="IPR029039">
    <property type="entry name" value="Flavoprotein-like_sf"/>
</dbReference>
<keyword evidence="3 5" id="KW-0560">Oxidoreductase</keyword>
<feature type="domain" description="NADPH-dependent FMN reductase-like" evidence="4">
    <location>
        <begin position="3"/>
        <end position="142"/>
    </location>
</feature>
<gene>
    <name evidence="5" type="ORF">J2S03_001435</name>
</gene>
<dbReference type="EC" id="1.5.1.38" evidence="5"/>
<evidence type="ECO:0000256" key="2">
    <source>
        <dbReference type="ARBA" id="ARBA00022643"/>
    </source>
</evidence>
<accession>A0ABT9XHJ7</accession>
<sequence length="184" mass="19858">MSQIVLISGSPSEPSRTSSVLRWIGLHFESQGIQTHLISVRDLPAEDLLYGRTGSPIVLEANHLIASADAVVVGTPIYKAAYTGILKAYLDSLPMGIFEGKPVLPIGVGGSFAHLLALDYALKPVLNVMGARILEQGVYGLESQLPRTEAGTGYQVSDELERRLTEACDALLQHMALTREIYTP</sequence>
<dbReference type="SUPFAM" id="SSF52218">
    <property type="entry name" value="Flavoproteins"/>
    <property type="match status" value="1"/>
</dbReference>
<comment type="caution">
    <text evidence="5">The sequence shown here is derived from an EMBL/GenBank/DDBJ whole genome shotgun (WGS) entry which is preliminary data.</text>
</comment>
<organism evidence="5 6">
    <name type="scientific">Alicyclobacillus cycloheptanicus</name>
    <dbReference type="NCBI Taxonomy" id="1457"/>
    <lineage>
        <taxon>Bacteria</taxon>
        <taxon>Bacillati</taxon>
        <taxon>Bacillota</taxon>
        <taxon>Bacilli</taxon>
        <taxon>Bacillales</taxon>
        <taxon>Alicyclobacillaceae</taxon>
        <taxon>Alicyclobacillus</taxon>
    </lineage>
</organism>